<reference evidence="1 2" key="1">
    <citation type="submission" date="2018-12" db="EMBL/GenBank/DDBJ databases">
        <authorList>
            <person name="Toschakov S.V."/>
        </authorList>
    </citation>
    <scope>NUCLEOTIDE SEQUENCE [LARGE SCALE GENOMIC DNA]</scope>
    <source>
        <strain evidence="1 2">GM2012</strain>
    </source>
</reference>
<gene>
    <name evidence="1" type="ORF">TsocGM_02670</name>
</gene>
<dbReference type="Proteomes" id="UP000280296">
    <property type="component" value="Unassembled WGS sequence"/>
</dbReference>
<protein>
    <submittedName>
        <fullName evidence="1">Uncharacterized protein</fullName>
    </submittedName>
</protein>
<accession>A0A432MQL5</accession>
<organism evidence="1 2">
    <name type="scientific">Tautonia sociabilis</name>
    <dbReference type="NCBI Taxonomy" id="2080755"/>
    <lineage>
        <taxon>Bacteria</taxon>
        <taxon>Pseudomonadati</taxon>
        <taxon>Planctomycetota</taxon>
        <taxon>Planctomycetia</taxon>
        <taxon>Isosphaerales</taxon>
        <taxon>Isosphaeraceae</taxon>
        <taxon>Tautonia</taxon>
    </lineage>
</organism>
<dbReference type="RefSeq" id="WP_126723771.1">
    <property type="nucleotide sequence ID" value="NZ_RYZH01000003.1"/>
</dbReference>
<keyword evidence="2" id="KW-1185">Reference proteome</keyword>
<comment type="caution">
    <text evidence="1">The sequence shown here is derived from an EMBL/GenBank/DDBJ whole genome shotgun (WGS) entry which is preliminary data.</text>
</comment>
<dbReference type="AlphaFoldDB" id="A0A432MQL5"/>
<dbReference type="EMBL" id="RYZH01000003">
    <property type="protein sequence ID" value="RUL89335.1"/>
    <property type="molecule type" value="Genomic_DNA"/>
</dbReference>
<dbReference type="OrthoDB" id="285317at2"/>
<sequence>MRPGNITAGASKLQHDLKALRAQWDRSREEWDDPVSRDFETKQLVPLEQAVAQALHGIDDLQQFLARMIREIGPSE</sequence>
<evidence type="ECO:0000313" key="2">
    <source>
        <dbReference type="Proteomes" id="UP000280296"/>
    </source>
</evidence>
<name>A0A432MQL5_9BACT</name>
<reference evidence="1 2" key="2">
    <citation type="submission" date="2019-01" db="EMBL/GenBank/DDBJ databases">
        <title>Tautonia sociabilis, a novel thermotolerant planctomycete of Isosphaeraceae family, isolated from a 4000 m deep subterranean habitat.</title>
        <authorList>
            <person name="Kovaleva O.L."/>
            <person name="Elcheninov A.G."/>
            <person name="Van Heerden E."/>
            <person name="Toshchakov S.V."/>
            <person name="Novikov A."/>
            <person name="Bonch-Osmolovskaya E.A."/>
            <person name="Kublanov I.V."/>
        </authorList>
    </citation>
    <scope>NUCLEOTIDE SEQUENCE [LARGE SCALE GENOMIC DNA]</scope>
    <source>
        <strain evidence="1 2">GM2012</strain>
    </source>
</reference>
<evidence type="ECO:0000313" key="1">
    <source>
        <dbReference type="EMBL" id="RUL89335.1"/>
    </source>
</evidence>
<proteinExistence type="predicted"/>